<accession>A0A8H5B7E2</accession>
<feature type="signal peptide" evidence="2">
    <location>
        <begin position="1"/>
        <end position="20"/>
    </location>
</feature>
<proteinExistence type="predicted"/>
<feature type="chain" id="PRO_5034074143" evidence="2">
    <location>
        <begin position="21"/>
        <end position="230"/>
    </location>
</feature>
<evidence type="ECO:0000313" key="4">
    <source>
        <dbReference type="Proteomes" id="UP000567179"/>
    </source>
</evidence>
<feature type="transmembrane region" description="Helical" evidence="1">
    <location>
        <begin position="173"/>
        <end position="195"/>
    </location>
</feature>
<protein>
    <submittedName>
        <fullName evidence="3">Uncharacterized protein</fullName>
    </submittedName>
</protein>
<dbReference type="EMBL" id="JAACJJ010000031">
    <property type="protein sequence ID" value="KAF5318006.1"/>
    <property type="molecule type" value="Genomic_DNA"/>
</dbReference>
<feature type="transmembrane region" description="Helical" evidence="1">
    <location>
        <begin position="201"/>
        <end position="225"/>
    </location>
</feature>
<sequence>MYFRSLAVFAFAACATFVSASPTPSSLELVAARASDELALVMRDVALAAPAAPSAPATPGAPAAPAALPAPAKVLQDMTAKLTPMVENLKAAVADKTALKQAEIVGHLNDMVTTLTAAHGELQGMATDPAGFATNPLDLGIISSILGTFLQLIFPVLALVLQVVTGTPLASVVLPLLLTVAGLLQTVLLLVLSHLPGLLGLLSPVLVILLPILSTFQLGQLLGVIPGLTL</sequence>
<name>A0A8H5B7E2_9AGAR</name>
<keyword evidence="1" id="KW-0472">Membrane</keyword>
<dbReference type="Proteomes" id="UP000567179">
    <property type="component" value="Unassembled WGS sequence"/>
</dbReference>
<keyword evidence="4" id="KW-1185">Reference proteome</keyword>
<evidence type="ECO:0000256" key="2">
    <source>
        <dbReference type="SAM" id="SignalP"/>
    </source>
</evidence>
<dbReference type="AlphaFoldDB" id="A0A8H5B7E2"/>
<keyword evidence="1" id="KW-1133">Transmembrane helix</keyword>
<keyword evidence="2" id="KW-0732">Signal</keyword>
<organism evidence="3 4">
    <name type="scientific">Psilocybe cf. subviscida</name>
    <dbReference type="NCBI Taxonomy" id="2480587"/>
    <lineage>
        <taxon>Eukaryota</taxon>
        <taxon>Fungi</taxon>
        <taxon>Dikarya</taxon>
        <taxon>Basidiomycota</taxon>
        <taxon>Agaricomycotina</taxon>
        <taxon>Agaricomycetes</taxon>
        <taxon>Agaricomycetidae</taxon>
        <taxon>Agaricales</taxon>
        <taxon>Agaricineae</taxon>
        <taxon>Strophariaceae</taxon>
        <taxon>Psilocybe</taxon>
    </lineage>
</organism>
<evidence type="ECO:0000313" key="3">
    <source>
        <dbReference type="EMBL" id="KAF5318006.1"/>
    </source>
</evidence>
<gene>
    <name evidence="3" type="ORF">D9619_012187</name>
</gene>
<evidence type="ECO:0000256" key="1">
    <source>
        <dbReference type="SAM" id="Phobius"/>
    </source>
</evidence>
<keyword evidence="1" id="KW-0812">Transmembrane</keyword>
<dbReference type="OrthoDB" id="3066631at2759"/>
<reference evidence="3 4" key="1">
    <citation type="journal article" date="2020" name="ISME J.">
        <title>Uncovering the hidden diversity of litter-decomposition mechanisms in mushroom-forming fungi.</title>
        <authorList>
            <person name="Floudas D."/>
            <person name="Bentzer J."/>
            <person name="Ahren D."/>
            <person name="Johansson T."/>
            <person name="Persson P."/>
            <person name="Tunlid A."/>
        </authorList>
    </citation>
    <scope>NUCLEOTIDE SEQUENCE [LARGE SCALE GENOMIC DNA]</scope>
    <source>
        <strain evidence="3 4">CBS 101986</strain>
    </source>
</reference>
<comment type="caution">
    <text evidence="3">The sequence shown here is derived from an EMBL/GenBank/DDBJ whole genome shotgun (WGS) entry which is preliminary data.</text>
</comment>
<feature type="transmembrane region" description="Helical" evidence="1">
    <location>
        <begin position="139"/>
        <end position="161"/>
    </location>
</feature>